<comment type="catalytic activity">
    <reaction evidence="1">
        <text>Thiol-dependent hydrolysis of ester, thioester, amide, peptide and isopeptide bonds formed by the C-terminal Gly of ubiquitin (a 76-residue protein attached to proteins as an intracellular targeting signal).</text>
        <dbReference type="EC" id="3.4.19.12"/>
    </reaction>
</comment>
<dbReference type="Proteomes" id="UP000499080">
    <property type="component" value="Unassembled WGS sequence"/>
</dbReference>
<comment type="caution">
    <text evidence="10">The sequence shown here is derived from an EMBL/GenBank/DDBJ whole genome shotgun (WGS) entry which is preliminary data.</text>
</comment>
<feature type="domain" description="Ubiquitin carboxyl-terminal hydrolase C-terminal" evidence="9">
    <location>
        <begin position="96"/>
        <end position="272"/>
    </location>
</feature>
<keyword evidence="11" id="KW-1185">Reference proteome</keyword>
<dbReference type="OrthoDB" id="289038at2759"/>
<evidence type="ECO:0000256" key="7">
    <source>
        <dbReference type="ARBA" id="ARBA00022807"/>
    </source>
</evidence>
<dbReference type="Pfam" id="PF12436">
    <property type="entry name" value="USP7_ICP0_bdg"/>
    <property type="match status" value="1"/>
</dbReference>
<dbReference type="Pfam" id="PF14533">
    <property type="entry name" value="USP7_C2"/>
    <property type="match status" value="1"/>
</dbReference>
<protein>
    <recommendedName>
        <fullName evidence="3">ubiquitinyl hydrolase 1</fullName>
        <ecNumber evidence="3">3.4.19.12</ecNumber>
    </recommendedName>
</protein>
<evidence type="ECO:0000256" key="6">
    <source>
        <dbReference type="ARBA" id="ARBA00022801"/>
    </source>
</evidence>
<keyword evidence="5" id="KW-0833">Ubl conjugation pathway</keyword>
<evidence type="ECO:0000259" key="9">
    <source>
        <dbReference type="Pfam" id="PF14533"/>
    </source>
</evidence>
<feature type="non-terminal residue" evidence="10">
    <location>
        <position position="278"/>
    </location>
</feature>
<dbReference type="Gene3D" id="3.10.20.90">
    <property type="entry name" value="Phosphatidylinositol 3-kinase Catalytic Subunit, Chain A, domain 1"/>
    <property type="match status" value="1"/>
</dbReference>
<comment type="similarity">
    <text evidence="2">Belongs to the peptidase C19 family.</text>
</comment>
<evidence type="ECO:0000256" key="2">
    <source>
        <dbReference type="ARBA" id="ARBA00009085"/>
    </source>
</evidence>
<evidence type="ECO:0000313" key="10">
    <source>
        <dbReference type="EMBL" id="GBO34455.1"/>
    </source>
</evidence>
<dbReference type="GO" id="GO:0006508">
    <property type="term" value="P:proteolysis"/>
    <property type="evidence" value="ECO:0007669"/>
    <property type="project" value="UniProtKB-KW"/>
</dbReference>
<dbReference type="EC" id="3.4.19.12" evidence="3"/>
<evidence type="ECO:0000256" key="4">
    <source>
        <dbReference type="ARBA" id="ARBA00022670"/>
    </source>
</evidence>
<evidence type="ECO:0000256" key="3">
    <source>
        <dbReference type="ARBA" id="ARBA00012759"/>
    </source>
</evidence>
<organism evidence="10 11">
    <name type="scientific">Araneus ventricosus</name>
    <name type="common">Orbweaver spider</name>
    <name type="synonym">Epeira ventricosa</name>
    <dbReference type="NCBI Taxonomy" id="182803"/>
    <lineage>
        <taxon>Eukaryota</taxon>
        <taxon>Metazoa</taxon>
        <taxon>Ecdysozoa</taxon>
        <taxon>Arthropoda</taxon>
        <taxon>Chelicerata</taxon>
        <taxon>Arachnida</taxon>
        <taxon>Araneae</taxon>
        <taxon>Araneomorphae</taxon>
        <taxon>Entelegynae</taxon>
        <taxon>Araneoidea</taxon>
        <taxon>Araneidae</taxon>
        <taxon>Araneus</taxon>
    </lineage>
</organism>
<dbReference type="InterPro" id="IPR024729">
    <property type="entry name" value="USP7_ICP0-binding_dom"/>
</dbReference>
<evidence type="ECO:0000256" key="1">
    <source>
        <dbReference type="ARBA" id="ARBA00000707"/>
    </source>
</evidence>
<evidence type="ECO:0000313" key="11">
    <source>
        <dbReference type="Proteomes" id="UP000499080"/>
    </source>
</evidence>
<accession>A0A4Y2WAF4</accession>
<proteinExistence type="inferred from homology"/>
<feature type="domain" description="Ubiquitin carboxyl-terminal hydrolase 7 ICP0-binding" evidence="8">
    <location>
        <begin position="10"/>
        <end position="86"/>
    </location>
</feature>
<dbReference type="AlphaFoldDB" id="A0A4Y2WAF4"/>
<keyword evidence="6 10" id="KW-0378">Hydrolase</keyword>
<reference evidence="10 11" key="1">
    <citation type="journal article" date="2019" name="Sci. Rep.">
        <title>Orb-weaving spider Araneus ventricosus genome elucidates the spidroin gene catalogue.</title>
        <authorList>
            <person name="Kono N."/>
            <person name="Nakamura H."/>
            <person name="Ohtoshi R."/>
            <person name="Moran D.A.P."/>
            <person name="Shinohara A."/>
            <person name="Yoshida Y."/>
            <person name="Fujiwara M."/>
            <person name="Mori M."/>
            <person name="Tomita M."/>
            <person name="Arakawa K."/>
        </authorList>
    </citation>
    <scope>NUCLEOTIDE SEQUENCE [LARGE SCALE GENOMIC DNA]</scope>
</reference>
<keyword evidence="7" id="KW-0788">Thiol protease</keyword>
<evidence type="ECO:0000259" key="8">
    <source>
        <dbReference type="Pfam" id="PF12436"/>
    </source>
</evidence>
<gene>
    <name evidence="10" type="primary">Usp7</name>
    <name evidence="10" type="ORF">AVEN_186284_1</name>
</gene>
<dbReference type="EMBL" id="BGPR01058289">
    <property type="protein sequence ID" value="GBO34455.1"/>
    <property type="molecule type" value="Genomic_DNA"/>
</dbReference>
<name>A0A4Y2WAF4_ARAVE</name>
<sequence length="278" mass="32182">MTVPFFDCSDLFHRVDVTFCDKTIPTDAGFTIELSLKMNYDQMAHAVAQRLNTDPYLLQFFKTTNYRDGPGAALRCTYEGTLRELLVPVKARQPKKIYYQQLNIRVSELENKKQFKCTWVNSKLKEEKELVLYPSKNGVVADLLEEAKKQVELSENGSGRLRLLEIISYKIFAVQREDMPLDSLANAGTKSLRIEEIPVDELEIADDELLIPVAHFQKEVFSTFERAIQEGMQKKLEVPDKEFERYKFAIIVMGRPQPITDEMDYYINLPDFLPHPQT</sequence>
<dbReference type="GO" id="GO:0004843">
    <property type="term" value="F:cysteine-type deubiquitinase activity"/>
    <property type="evidence" value="ECO:0007669"/>
    <property type="project" value="UniProtKB-EC"/>
</dbReference>
<evidence type="ECO:0000256" key="5">
    <source>
        <dbReference type="ARBA" id="ARBA00022786"/>
    </source>
</evidence>
<keyword evidence="4" id="KW-0645">Protease</keyword>
<dbReference type="InterPro" id="IPR029346">
    <property type="entry name" value="USP_C"/>
</dbReference>